<evidence type="ECO:0000313" key="2">
    <source>
        <dbReference type="Proteomes" id="UP000286246"/>
    </source>
</evidence>
<reference evidence="1 2" key="1">
    <citation type="submission" date="2018-09" db="EMBL/GenBank/DDBJ databases">
        <title>Genomic Encyclopedia of Type Strains, Phase III (KMG-III): the genomes of soil and plant-associated and newly described type strains.</title>
        <authorList>
            <person name="Whitman W."/>
        </authorList>
    </citation>
    <scope>NUCLEOTIDE SEQUENCE [LARGE SCALE GENOMIC DNA]</scope>
    <source>
        <strain evidence="1 2">CECT 7938</strain>
    </source>
</reference>
<evidence type="ECO:0008006" key="3">
    <source>
        <dbReference type="Google" id="ProtNLM"/>
    </source>
</evidence>
<sequence length="208" mass="23893">MKYIYLLITLFIFSACSKEKGYGRFNLRDGQEVELLVSHHYGAINDAPLLLPQKESAELPLSNFKDREPGYNYKIKAKMVAYNGPELMDGGPSDGLQFIKIISREKYTGNDSFEISLIHSFIPGPPQIILWKEEDKYLINIGTKIQLTYTDKKVGDQLEEIWQYNHKRLTDYSLVSLPLKWKSIQATVTHDPKNFGKAYLVSNIKLVE</sequence>
<comment type="caution">
    <text evidence="1">The sequence shown here is derived from an EMBL/GenBank/DDBJ whole genome shotgun (WGS) entry which is preliminary data.</text>
</comment>
<proteinExistence type="predicted"/>
<evidence type="ECO:0000313" key="1">
    <source>
        <dbReference type="EMBL" id="RKE57035.1"/>
    </source>
</evidence>
<gene>
    <name evidence="1" type="ORF">DFQ12_1911</name>
</gene>
<name>A0A420BK83_SPHD1</name>
<dbReference type="EMBL" id="RAPY01000001">
    <property type="protein sequence ID" value="RKE57035.1"/>
    <property type="molecule type" value="Genomic_DNA"/>
</dbReference>
<accession>A0A420BK83</accession>
<keyword evidence="2" id="KW-1185">Reference proteome</keyword>
<dbReference type="Proteomes" id="UP000286246">
    <property type="component" value="Unassembled WGS sequence"/>
</dbReference>
<dbReference type="PROSITE" id="PS51257">
    <property type="entry name" value="PROKAR_LIPOPROTEIN"/>
    <property type="match status" value="1"/>
</dbReference>
<protein>
    <recommendedName>
        <fullName evidence="3">NigD-like protein</fullName>
    </recommendedName>
</protein>
<dbReference type="RefSeq" id="WP_120258641.1">
    <property type="nucleotide sequence ID" value="NZ_RAPY01000001.1"/>
</dbReference>
<organism evidence="1 2">
    <name type="scientific">Sphingobacterium detergens</name>
    <dbReference type="NCBI Taxonomy" id="1145106"/>
    <lineage>
        <taxon>Bacteria</taxon>
        <taxon>Pseudomonadati</taxon>
        <taxon>Bacteroidota</taxon>
        <taxon>Sphingobacteriia</taxon>
        <taxon>Sphingobacteriales</taxon>
        <taxon>Sphingobacteriaceae</taxon>
        <taxon>Sphingobacterium</taxon>
    </lineage>
</organism>
<dbReference type="AlphaFoldDB" id="A0A420BK83"/>
<dbReference type="OrthoDB" id="762500at2"/>